<dbReference type="Gene3D" id="1.10.1610.10">
    <property type="match status" value="1"/>
</dbReference>
<name>A0A0P1ETC1_9RHOB</name>
<dbReference type="HAMAP" id="MF_00230">
    <property type="entry name" value="CobT"/>
    <property type="match status" value="1"/>
</dbReference>
<dbReference type="InterPro" id="IPR023195">
    <property type="entry name" value="Nict_dMeBzImd_PRibTrfase_N"/>
</dbReference>
<keyword evidence="7 10" id="KW-0808">Transferase</keyword>
<dbReference type="NCBIfam" id="TIGR03160">
    <property type="entry name" value="cobT_DBIPRT"/>
    <property type="match status" value="1"/>
</dbReference>
<dbReference type="NCBIfam" id="NF000996">
    <property type="entry name" value="PRK00105.1"/>
    <property type="match status" value="1"/>
</dbReference>
<comment type="pathway">
    <text evidence="1 10">Nucleoside biosynthesis; alpha-ribazole biosynthesis; alpha-ribazole from 5,6-dimethylbenzimidazole: step 1/2.</text>
</comment>
<feature type="active site" description="Proton acceptor" evidence="10">
    <location>
        <position position="304"/>
    </location>
</feature>
<dbReference type="CDD" id="cd02439">
    <property type="entry name" value="DMB-PRT_CobT"/>
    <property type="match status" value="1"/>
</dbReference>
<evidence type="ECO:0000313" key="11">
    <source>
        <dbReference type="EMBL" id="CUH53294.1"/>
    </source>
</evidence>
<comment type="catalytic activity">
    <reaction evidence="9 10">
        <text>5,6-dimethylbenzimidazole + nicotinate beta-D-ribonucleotide = alpha-ribazole 5'-phosphate + nicotinate + H(+)</text>
        <dbReference type="Rhea" id="RHEA:11196"/>
        <dbReference type="ChEBI" id="CHEBI:15378"/>
        <dbReference type="ChEBI" id="CHEBI:15890"/>
        <dbReference type="ChEBI" id="CHEBI:32544"/>
        <dbReference type="ChEBI" id="CHEBI:57502"/>
        <dbReference type="ChEBI" id="CHEBI:57918"/>
        <dbReference type="EC" id="2.4.2.21"/>
    </reaction>
</comment>
<dbReference type="InterPro" id="IPR036087">
    <property type="entry name" value="Nict_dMeBzImd_PRibTrfase_sf"/>
</dbReference>
<dbReference type="PANTHER" id="PTHR43463">
    <property type="entry name" value="NICOTINATE-NUCLEOTIDE--DIMETHYLBENZIMIDAZOLE PHOSPHORIBOSYLTRANSFERASE"/>
    <property type="match status" value="1"/>
</dbReference>
<comment type="function">
    <text evidence="10">Catalyzes the synthesis of alpha-ribazole-5'-phosphate from nicotinate mononucleotide (NAMN) and 5,6-dimethylbenzimidazole (DMB).</text>
</comment>
<dbReference type="Proteomes" id="UP000054823">
    <property type="component" value="Unassembled WGS sequence"/>
</dbReference>
<evidence type="ECO:0000256" key="7">
    <source>
        <dbReference type="ARBA" id="ARBA00022679"/>
    </source>
</evidence>
<evidence type="ECO:0000256" key="3">
    <source>
        <dbReference type="ARBA" id="ARBA00011991"/>
    </source>
</evidence>
<dbReference type="GO" id="GO:0008939">
    <property type="term" value="F:nicotinate-nucleotide-dimethylbenzimidazole phosphoribosyltransferase activity"/>
    <property type="evidence" value="ECO:0007669"/>
    <property type="project" value="UniProtKB-UniRule"/>
</dbReference>
<dbReference type="RefSeq" id="WP_058240467.1">
    <property type="nucleotide sequence ID" value="NZ_CYPW01000027.1"/>
</dbReference>
<evidence type="ECO:0000313" key="12">
    <source>
        <dbReference type="Proteomes" id="UP000054823"/>
    </source>
</evidence>
<dbReference type="Gene3D" id="3.40.50.10210">
    <property type="match status" value="1"/>
</dbReference>
<comment type="similarity">
    <text evidence="2 10">Belongs to the CobT family.</text>
</comment>
<sequence>MSVEFSTLAEFEALITAAPAVDEKAMGEAEDRNAQLTKPPGALGQLEEMAIWYAGWRGTARPTIETPQVIIFAGNHGVTAQGVSAFPVEVTEQMVLNFQHGGAAINQLSKAAGADLDVIALDLDRPTADFTQGPAMSEEEVVTALQAGWDAVKPTADLLVVGEMGIGNTTSAAAIAHALYAGEAEEWVGRGTGVDETGLATKARVVREGVAINNAPKGLEALRCLGGRELAGMVGAMARARVLRLPVILDGFIATAAAATLGEAVDGALDHIIAGHQSAESAHGAVLAQLGKEPILSLNMRLGEGSGAAVAINILKAAVACHSGMATFAEAGVADG</sequence>
<keyword evidence="12" id="KW-1185">Reference proteome</keyword>
<reference evidence="11 12" key="1">
    <citation type="submission" date="2015-09" db="EMBL/GenBank/DDBJ databases">
        <authorList>
            <consortium name="Swine Surveillance"/>
        </authorList>
    </citation>
    <scope>NUCLEOTIDE SEQUENCE [LARGE SCALE GENOMIC DNA]</scope>
    <source>
        <strain evidence="11 12">CECT 7688</strain>
    </source>
</reference>
<evidence type="ECO:0000256" key="2">
    <source>
        <dbReference type="ARBA" id="ARBA00007110"/>
    </source>
</evidence>
<evidence type="ECO:0000256" key="8">
    <source>
        <dbReference type="ARBA" id="ARBA00030686"/>
    </source>
</evidence>
<evidence type="ECO:0000256" key="5">
    <source>
        <dbReference type="ARBA" id="ARBA00022573"/>
    </source>
</evidence>
<dbReference type="InterPro" id="IPR003200">
    <property type="entry name" value="Nict_dMeBzImd_PRibTrfase"/>
</dbReference>
<proteinExistence type="inferred from homology"/>
<evidence type="ECO:0000256" key="6">
    <source>
        <dbReference type="ARBA" id="ARBA00022676"/>
    </source>
</evidence>
<dbReference type="UniPathway" id="UPA00061">
    <property type="reaction ID" value="UER00516"/>
</dbReference>
<keyword evidence="6 10" id="KW-0328">Glycosyltransferase</keyword>
<protein>
    <recommendedName>
        <fullName evidence="4 10">Nicotinate-nucleotide--dimethylbenzimidazole phosphoribosyltransferase</fullName>
        <shortName evidence="10">NN:DBI PRT</shortName>
        <ecNumber evidence="3 10">2.4.2.21</ecNumber>
    </recommendedName>
    <alternativeName>
        <fullName evidence="8 10">N(1)-alpha-phosphoribosyltransferase</fullName>
    </alternativeName>
</protein>
<dbReference type="InterPro" id="IPR017846">
    <property type="entry name" value="Nict_dMeBzImd_PRibTrfase_bact"/>
</dbReference>
<dbReference type="Pfam" id="PF02277">
    <property type="entry name" value="DBI_PRT"/>
    <property type="match status" value="1"/>
</dbReference>
<dbReference type="GO" id="GO:0009236">
    <property type="term" value="P:cobalamin biosynthetic process"/>
    <property type="evidence" value="ECO:0007669"/>
    <property type="project" value="UniProtKB-UniRule"/>
</dbReference>
<evidence type="ECO:0000256" key="10">
    <source>
        <dbReference type="HAMAP-Rule" id="MF_00230"/>
    </source>
</evidence>
<dbReference type="OrthoDB" id="9781491at2"/>
<evidence type="ECO:0000256" key="4">
    <source>
        <dbReference type="ARBA" id="ARBA00015486"/>
    </source>
</evidence>
<organism evidence="11 12">
    <name type="scientific">Shimia marina</name>
    <dbReference type="NCBI Taxonomy" id="321267"/>
    <lineage>
        <taxon>Bacteria</taxon>
        <taxon>Pseudomonadati</taxon>
        <taxon>Pseudomonadota</taxon>
        <taxon>Alphaproteobacteria</taxon>
        <taxon>Rhodobacterales</taxon>
        <taxon>Roseobacteraceae</taxon>
    </lineage>
</organism>
<evidence type="ECO:0000256" key="1">
    <source>
        <dbReference type="ARBA" id="ARBA00005049"/>
    </source>
</evidence>
<accession>A0A0P1ETC1</accession>
<dbReference type="EC" id="2.4.2.21" evidence="3 10"/>
<dbReference type="AlphaFoldDB" id="A0A0P1ETC1"/>
<dbReference type="STRING" id="321267.SHM7688_02747"/>
<evidence type="ECO:0000256" key="9">
    <source>
        <dbReference type="ARBA" id="ARBA00047340"/>
    </source>
</evidence>
<dbReference type="PANTHER" id="PTHR43463:SF1">
    <property type="entry name" value="NICOTINATE-NUCLEOTIDE--DIMETHYLBENZIMIDAZOLE PHOSPHORIBOSYLTRANSFERASE"/>
    <property type="match status" value="1"/>
</dbReference>
<keyword evidence="5 10" id="KW-0169">Cobalamin biosynthesis</keyword>
<dbReference type="SUPFAM" id="SSF52733">
    <property type="entry name" value="Nicotinate mononucleotide:5,6-dimethylbenzimidazole phosphoribosyltransferase (CobT)"/>
    <property type="match status" value="1"/>
</dbReference>
<dbReference type="EMBL" id="CYPW01000027">
    <property type="protein sequence ID" value="CUH53294.1"/>
    <property type="molecule type" value="Genomic_DNA"/>
</dbReference>
<gene>
    <name evidence="11" type="primary">cobU</name>
    <name evidence="10" type="synonym">cobT</name>
    <name evidence="11" type="ORF">SHM7688_02747</name>
</gene>